<keyword evidence="3" id="KW-0472">Membrane</keyword>
<evidence type="ECO:0000256" key="3">
    <source>
        <dbReference type="SAM" id="Phobius"/>
    </source>
</evidence>
<sequence length="398" mass="42532">MTEEAHSGPTRSSRPSAGQWAIALLIVLALAASLLMVFSDDLAIQATLAVIAALWAAVIGAVLVTKYRRQADTAESRTRDLRLVYELQLEREIAARRQYESDVESSIRHELAEESNHELDELKAQVLALRSSLEQLLGKPLPEPRIAIGLERPRELGAGLTAAASYSGVADDHAAAERDFASTAPQTENGRHVPEQSGDPTPVEMTEIIPVVTDDPADVDRELEPEPEPESEAEPAPQSARPAPPQWRPQAQRPAGAASAPAPQQGRYPQPPPMPQAPQRPGAPRFPAGQQQPGPQQGQPQTAGGHQRAAFGAGAYEPPSAPFRAQRPQPPQSVEPQSVEPHSVEPQNAEPQDVEPEIVGDDGAHVSGRPASELLSRLREGTAGGGPATGGHGRRRRD</sequence>
<gene>
    <name evidence="5" type="ORF">MP11Mi_09120</name>
</gene>
<evidence type="ECO:0000256" key="2">
    <source>
        <dbReference type="SAM" id="MobiDB-lite"/>
    </source>
</evidence>
<feature type="compositionally biased region" description="Pro residues" evidence="2">
    <location>
        <begin position="269"/>
        <end position="278"/>
    </location>
</feature>
<evidence type="ECO:0000256" key="1">
    <source>
        <dbReference type="SAM" id="Coils"/>
    </source>
</evidence>
<feature type="compositionally biased region" description="Gly residues" evidence="2">
    <location>
        <begin position="382"/>
        <end position="391"/>
    </location>
</feature>
<protein>
    <recommendedName>
        <fullName evidence="4">DUF6779 domain-containing protein</fullName>
    </recommendedName>
</protein>
<accession>A0AA97GUR0</accession>
<proteinExistence type="predicted"/>
<dbReference type="Pfam" id="PF20570">
    <property type="entry name" value="DUF6779"/>
    <property type="match status" value="1"/>
</dbReference>
<keyword evidence="1" id="KW-0175">Coiled coil</keyword>
<feature type="coiled-coil region" evidence="1">
    <location>
        <begin position="112"/>
        <end position="139"/>
    </location>
</feature>
<reference evidence="5" key="1">
    <citation type="submission" date="2023-06" db="EMBL/GenBank/DDBJ databases">
        <title>Gordonia sp. nov. and Pseudochrobactrum sp. nov., two species isolated from the burying beetle Nicrophorus vespilloides.</title>
        <authorList>
            <person name="Poehlein A."/>
            <person name="Guzman J."/>
            <person name="Daniel R."/>
            <person name="Vilcinskas A."/>
        </authorList>
    </citation>
    <scope>NUCLEOTIDE SEQUENCE</scope>
    <source>
        <strain evidence="5">MP11Mi</strain>
    </source>
</reference>
<dbReference type="EMBL" id="CP128986">
    <property type="protein sequence ID" value="WOC11832.1"/>
    <property type="molecule type" value="Genomic_DNA"/>
</dbReference>
<evidence type="ECO:0000259" key="4">
    <source>
        <dbReference type="Pfam" id="PF20570"/>
    </source>
</evidence>
<dbReference type="AlphaFoldDB" id="A0AA97GUR0"/>
<dbReference type="InterPro" id="IPR046706">
    <property type="entry name" value="DUF6779"/>
</dbReference>
<keyword evidence="3" id="KW-1133">Transmembrane helix</keyword>
<organism evidence="5">
    <name type="scientific">Gordonia sp. MP11Mi</name>
    <dbReference type="NCBI Taxonomy" id="3022769"/>
    <lineage>
        <taxon>Bacteria</taxon>
        <taxon>Bacillati</taxon>
        <taxon>Actinomycetota</taxon>
        <taxon>Actinomycetes</taxon>
        <taxon>Mycobacteriales</taxon>
        <taxon>Gordoniaceae</taxon>
        <taxon>Gordonia</taxon>
    </lineage>
</organism>
<keyword evidence="3" id="KW-0812">Transmembrane</keyword>
<dbReference type="RefSeq" id="WP_420041112.1">
    <property type="nucleotide sequence ID" value="NZ_CP128986.1"/>
</dbReference>
<feature type="compositionally biased region" description="Low complexity" evidence="2">
    <location>
        <begin position="248"/>
        <end position="268"/>
    </location>
</feature>
<feature type="transmembrane region" description="Helical" evidence="3">
    <location>
        <begin position="44"/>
        <end position="64"/>
    </location>
</feature>
<evidence type="ECO:0000313" key="5">
    <source>
        <dbReference type="EMBL" id="WOC11832.1"/>
    </source>
</evidence>
<feature type="region of interest" description="Disordered" evidence="2">
    <location>
        <begin position="182"/>
        <end position="398"/>
    </location>
</feature>
<feature type="compositionally biased region" description="Low complexity" evidence="2">
    <location>
        <begin position="279"/>
        <end position="307"/>
    </location>
</feature>
<name>A0AA97GUR0_9ACTN</name>
<feature type="domain" description="DUF6779" evidence="4">
    <location>
        <begin position="48"/>
        <end position="148"/>
    </location>
</feature>
<feature type="transmembrane region" description="Helical" evidence="3">
    <location>
        <begin position="20"/>
        <end position="38"/>
    </location>
</feature>